<dbReference type="RefSeq" id="WP_208727117.1">
    <property type="nucleotide sequence ID" value="NZ_CP024640.1"/>
</dbReference>
<evidence type="ECO:0000313" key="4">
    <source>
        <dbReference type="Proteomes" id="UP000424872"/>
    </source>
</evidence>
<protein>
    <submittedName>
        <fullName evidence="3">DGTPase</fullName>
    </submittedName>
    <submittedName>
        <fullName evidence="2">Dynamin family protein</fullName>
    </submittedName>
</protein>
<dbReference type="EMBL" id="JAUOOM010000008">
    <property type="protein sequence ID" value="MDO6406991.1"/>
    <property type="molecule type" value="Genomic_DNA"/>
</dbReference>
<accession>A0AAP9KSA0</accession>
<dbReference type="GO" id="GO:0005525">
    <property type="term" value="F:GTP binding"/>
    <property type="evidence" value="ECO:0007669"/>
    <property type="project" value="InterPro"/>
</dbReference>
<dbReference type="Proteomes" id="UP000424872">
    <property type="component" value="Plasmid pMSR2D"/>
</dbReference>
<dbReference type="PROSITE" id="PS51718">
    <property type="entry name" value="G_DYNAMIN_2"/>
    <property type="match status" value="1"/>
</dbReference>
<dbReference type="Proteomes" id="UP001171299">
    <property type="component" value="Unassembled WGS sequence"/>
</dbReference>
<organism evidence="3 4">
    <name type="scientific">Pantoea phytobeneficialis</name>
    <dbReference type="NCBI Taxonomy" id="2052056"/>
    <lineage>
        <taxon>Bacteria</taxon>
        <taxon>Pseudomonadati</taxon>
        <taxon>Pseudomonadota</taxon>
        <taxon>Gammaproteobacteria</taxon>
        <taxon>Enterobacterales</taxon>
        <taxon>Erwiniaceae</taxon>
        <taxon>Pantoea</taxon>
    </lineage>
</organism>
<dbReference type="InterPro" id="IPR030381">
    <property type="entry name" value="G_DYNAMIN_dom"/>
</dbReference>
<dbReference type="InterPro" id="IPR027417">
    <property type="entry name" value="P-loop_NTPase"/>
</dbReference>
<keyword evidence="3" id="KW-0614">Plasmid</keyword>
<feature type="domain" description="Dynamin-type G" evidence="1">
    <location>
        <begin position="66"/>
        <end position="403"/>
    </location>
</feature>
<gene>
    <name evidence="3" type="ORF">CTZ24_26190</name>
    <name evidence="2" type="ORF">Q3404_10405</name>
</gene>
<dbReference type="Gene3D" id="3.40.50.300">
    <property type="entry name" value="P-loop containing nucleotide triphosphate hydrolases"/>
    <property type="match status" value="1"/>
</dbReference>
<reference evidence="2" key="3">
    <citation type="submission" date="2023-07" db="EMBL/GenBank/DDBJ databases">
        <title>The extreme plant-growth-promoting properties of Pantoea phytobeneficialis PF55 revealed by functional and genomic analysis.</title>
        <authorList>
            <person name="Nascimento F.X."/>
            <person name="Marcio R.J."/>
        </authorList>
    </citation>
    <scope>NUCLEOTIDE SEQUENCE</scope>
    <source>
        <strain evidence="2">PF55</strain>
    </source>
</reference>
<reference evidence="3" key="2">
    <citation type="journal article" date="2020" name="Environ. Microbiol.">
        <title>The extreme plant-growth-promoting properties of Pantoea phytobeneficialis MSR2 revealed by functional and genomic analysis.</title>
        <authorList>
            <person name="Nascimento F.X."/>
            <person name="Hernandez A.G."/>
            <person name="Glick B.R."/>
            <person name="Rossi M.J."/>
        </authorList>
    </citation>
    <scope>NUCLEOTIDE SEQUENCE</scope>
    <source>
        <strain evidence="3">MSR2</strain>
    </source>
</reference>
<evidence type="ECO:0000259" key="1">
    <source>
        <dbReference type="PROSITE" id="PS51718"/>
    </source>
</evidence>
<dbReference type="SUPFAM" id="SSF52540">
    <property type="entry name" value="P-loop containing nucleoside triphosphate hydrolases"/>
    <property type="match status" value="1"/>
</dbReference>
<keyword evidence="5" id="KW-1185">Reference proteome</keyword>
<sequence>MHETTIALLCDEASRLLQLNIDLLHKMTDEPQMLPETKQGDLEQLFDRQQAAKKREELAGEQQKIAQREMVLAIVGTMKAGKSTTINAIVGKEILPNRNTPMTSVPTLIRHVPGKITPDLTVRNTEVLRSLLAELKEKTAGDKARKGLFGLMKDDEKSRLLNVIRDQHWLQDNYQGEEAIFSFLNHLNDLVRLSGELNVTFPFDAFNEFHELPLIEVEFSHLTGMDDSQGTLTLLDTPGPNEAGQPHIQAMMREQLQKASAVLAVLDYTQLNSLADQEVRNELNAFTATAAGRLFVLVNKFDQQDRHSDDEATVKRRVPLMFDDHVVSAERVYPGSARHAYLANRARSTLNRGGSLSASEEWVADFAQLAYGRRWKEKLADRAQTLSLAEDIWQESLLEQLITEVVQAAHNKAAALAVDSAVARLVQNAQEVSAYLAVRHQGLNADVEALQQQIDALLTDSAAITSHQQVIAEEVTASQHRIEQQTVELLDDVQQQLADEIACYFREGKLRDERDPRQQRTASPTESFMHFFAQGHADGRDFDPRQPMVKFSSRKQAEDFITNVENAMKTLLTPIEEEVKTRLNAIVSGIEQSFQGNAMSAVAGIAQQINTRLGEEGFSMTIAFPEVAHLQANLAVQTRIAHLLEAKKFRESRRRRADGVWGTVCGWFDSSDWGWEEFSVDVVQAEVDVRKIREEITTHTDQYFAELESHIEAQIINPIINEINQFFEQFRSKVEQLRNTLIQSTEDQRADQQQRLQLTRCLQELQQLTPELMRDAKALKDELGMVF</sequence>
<dbReference type="GO" id="GO:0043022">
    <property type="term" value="F:ribosome binding"/>
    <property type="evidence" value="ECO:0007669"/>
    <property type="project" value="TreeGrafter"/>
</dbReference>
<evidence type="ECO:0000313" key="2">
    <source>
        <dbReference type="EMBL" id="MDO6406991.1"/>
    </source>
</evidence>
<evidence type="ECO:0000313" key="5">
    <source>
        <dbReference type="Proteomes" id="UP001171299"/>
    </source>
</evidence>
<name>A0AAP9KSA0_9GAMM</name>
<proteinExistence type="predicted"/>
<dbReference type="Pfam" id="PF00350">
    <property type="entry name" value="Dynamin_N"/>
    <property type="match status" value="1"/>
</dbReference>
<dbReference type="EMBL" id="CP024640">
    <property type="protein sequence ID" value="QGR09956.1"/>
    <property type="molecule type" value="Genomic_DNA"/>
</dbReference>
<evidence type="ECO:0000313" key="3">
    <source>
        <dbReference type="EMBL" id="QGR09956.1"/>
    </source>
</evidence>
<dbReference type="KEGG" id="ppho:CTZ24_26190"/>
<dbReference type="PANTHER" id="PTHR43834:SF6">
    <property type="entry name" value="GTPASE DER"/>
    <property type="match status" value="1"/>
</dbReference>
<dbReference type="PANTHER" id="PTHR43834">
    <property type="entry name" value="GTPASE DER"/>
    <property type="match status" value="1"/>
</dbReference>
<dbReference type="InterPro" id="IPR045063">
    <property type="entry name" value="Dynamin_N"/>
</dbReference>
<reference evidence="4" key="1">
    <citation type="submission" date="2017-11" db="EMBL/GenBank/DDBJ databases">
        <title>Genome sequence of Pantoea sp. MSR2.</title>
        <authorList>
            <person name="Nascimento F.X."/>
        </authorList>
    </citation>
    <scope>NUCLEOTIDE SEQUENCE [LARGE SCALE GENOMIC DNA]</scope>
    <source>
        <strain evidence="4">MSR2</strain>
        <plasmid evidence="4">pmsr2d</plasmid>
    </source>
</reference>
<geneLocation type="plasmid" evidence="4">
    <name>pmsr2d</name>
</geneLocation>
<geneLocation type="plasmid" evidence="3">
    <name>pMSR2D</name>
</geneLocation>
<dbReference type="AlphaFoldDB" id="A0AAP9KSA0"/>